<accession>A0A8T2SPA4</accession>
<evidence type="ECO:0000313" key="1">
    <source>
        <dbReference type="EMBL" id="KAH7365052.1"/>
    </source>
</evidence>
<dbReference type="Proteomes" id="UP000825935">
    <property type="component" value="Chromosome 18"/>
</dbReference>
<organism evidence="1 2">
    <name type="scientific">Ceratopteris richardii</name>
    <name type="common">Triangle waterfern</name>
    <dbReference type="NCBI Taxonomy" id="49495"/>
    <lineage>
        <taxon>Eukaryota</taxon>
        <taxon>Viridiplantae</taxon>
        <taxon>Streptophyta</taxon>
        <taxon>Embryophyta</taxon>
        <taxon>Tracheophyta</taxon>
        <taxon>Polypodiopsida</taxon>
        <taxon>Polypodiidae</taxon>
        <taxon>Polypodiales</taxon>
        <taxon>Pteridineae</taxon>
        <taxon>Pteridaceae</taxon>
        <taxon>Parkerioideae</taxon>
        <taxon>Ceratopteris</taxon>
    </lineage>
</organism>
<gene>
    <name evidence="1" type="ORF">KP509_18G006600</name>
</gene>
<name>A0A8T2SPA4_CERRI</name>
<reference evidence="1" key="1">
    <citation type="submission" date="2021-08" db="EMBL/GenBank/DDBJ databases">
        <title>WGS assembly of Ceratopteris richardii.</title>
        <authorList>
            <person name="Marchant D.B."/>
            <person name="Chen G."/>
            <person name="Jenkins J."/>
            <person name="Shu S."/>
            <person name="Leebens-Mack J."/>
            <person name="Grimwood J."/>
            <person name="Schmutz J."/>
            <person name="Soltis P."/>
            <person name="Soltis D."/>
            <person name="Chen Z.-H."/>
        </authorList>
    </citation>
    <scope>NUCLEOTIDE SEQUENCE</scope>
    <source>
        <strain evidence="1">Whitten #5841</strain>
        <tissue evidence="1">Leaf</tissue>
    </source>
</reference>
<keyword evidence="2" id="KW-1185">Reference proteome</keyword>
<dbReference type="AlphaFoldDB" id="A0A8T2SPA4"/>
<dbReference type="EMBL" id="CM035423">
    <property type="protein sequence ID" value="KAH7365052.1"/>
    <property type="molecule type" value="Genomic_DNA"/>
</dbReference>
<protein>
    <submittedName>
        <fullName evidence="1">Uncharacterized protein</fullName>
    </submittedName>
</protein>
<comment type="caution">
    <text evidence="1">The sequence shown here is derived from an EMBL/GenBank/DDBJ whole genome shotgun (WGS) entry which is preliminary data.</text>
</comment>
<evidence type="ECO:0000313" key="2">
    <source>
        <dbReference type="Proteomes" id="UP000825935"/>
    </source>
</evidence>
<sequence length="83" mass="9397">MLANRSSSLLSFNFFSCVHLRHSSSFVCSGGQFVKHSDSSQDSEALLINIQEFVYQLSHLRLSMSIFCSSFPHSHQIAEVMLR</sequence>
<proteinExistence type="predicted"/>